<reference evidence="2 3" key="1">
    <citation type="submission" date="2020-03" db="EMBL/GenBank/DDBJ databases">
        <title>Comparative genomics of Weissella paramesenteroides.</title>
        <authorList>
            <person name="Kant R."/>
            <person name="Takala T."/>
            <person name="Saris P."/>
        </authorList>
    </citation>
    <scope>NUCLEOTIDE SEQUENCE [LARGE SCALE GENOMIC DNA]</scope>
    <source>
        <strain evidence="2 3">SJ27-4</strain>
    </source>
</reference>
<accession>A0ABD4XKC0</accession>
<name>A0ABD4XKC0_WEIPA</name>
<dbReference type="SUPFAM" id="SSF52980">
    <property type="entry name" value="Restriction endonuclease-like"/>
    <property type="match status" value="1"/>
</dbReference>
<evidence type="ECO:0000256" key="1">
    <source>
        <dbReference type="ARBA" id="ARBA00022801"/>
    </source>
</evidence>
<gene>
    <name evidence="2" type="ORF">G9403_08775</name>
</gene>
<evidence type="ECO:0000313" key="3">
    <source>
        <dbReference type="Proteomes" id="UP001215461"/>
    </source>
</evidence>
<evidence type="ECO:0008006" key="4">
    <source>
        <dbReference type="Google" id="ProtNLM"/>
    </source>
</evidence>
<dbReference type="InterPro" id="IPR011335">
    <property type="entry name" value="Restrct_endonuc-II-like"/>
</dbReference>
<evidence type="ECO:0000313" key="2">
    <source>
        <dbReference type="EMBL" id="MDF8371728.1"/>
    </source>
</evidence>
<organism evidence="2 3">
    <name type="scientific">Weissella paramesenteroides</name>
    <name type="common">Leuconostoc paramesenteroides</name>
    <dbReference type="NCBI Taxonomy" id="1249"/>
    <lineage>
        <taxon>Bacteria</taxon>
        <taxon>Bacillati</taxon>
        <taxon>Bacillota</taxon>
        <taxon>Bacilli</taxon>
        <taxon>Lactobacillales</taxon>
        <taxon>Lactobacillaceae</taxon>
        <taxon>Weissella</taxon>
    </lineage>
</organism>
<dbReference type="EMBL" id="JAANXN010000012">
    <property type="protein sequence ID" value="MDF8371728.1"/>
    <property type="molecule type" value="Genomic_DNA"/>
</dbReference>
<dbReference type="GO" id="GO:0016787">
    <property type="term" value="F:hydrolase activity"/>
    <property type="evidence" value="ECO:0007669"/>
    <property type="project" value="UniProtKB-KW"/>
</dbReference>
<proteinExistence type="predicted"/>
<sequence length="266" mass="31812">MERSFDWLWDKYKEGARDKFEEVCYKIYKNEHPDAKVKRVRVQHGDGGIDVYIDYPDKFIVVQCKFFINELGDSQKSQIRNSLGSVDKTELNEWILAVPLILSEKEASWWRKWKKVKEEEFGIKIRLHDEDDLLDLLEKHNLYDDYFNTVKFDKDFIEDVVGKDEKKNIHDRLYPLISELSGVDYNLWDIVVQVDQLADLRAHRLFKENTLLLNLNRLTNLYALHAEGNSIFGKRLRSEEKISEETELRKKIMEDYYNEDYYNLGL</sequence>
<dbReference type="RefSeq" id="WP_277362466.1">
    <property type="nucleotide sequence ID" value="NZ_JAANXM010000008.1"/>
</dbReference>
<comment type="caution">
    <text evidence="2">The sequence shown here is derived from an EMBL/GenBank/DDBJ whole genome shotgun (WGS) entry which is preliminary data.</text>
</comment>
<dbReference type="AlphaFoldDB" id="A0ABD4XKC0"/>
<keyword evidence="1" id="KW-0378">Hydrolase</keyword>
<dbReference type="Proteomes" id="UP001215461">
    <property type="component" value="Unassembled WGS sequence"/>
</dbReference>
<protein>
    <recommendedName>
        <fullName evidence="4">Restriction endonuclease type IV Mrr domain-containing protein</fullName>
    </recommendedName>
</protein>